<gene>
    <name evidence="3" type="ORF">DPN68_12510</name>
    <name evidence="2" type="ORF">DPN68_12825</name>
</gene>
<keyword evidence="3" id="KW-0548">Nucleotidyltransferase</keyword>
<feature type="domain" description="Group II intron maturase-specific" evidence="1">
    <location>
        <begin position="35"/>
        <end position="109"/>
    </location>
</feature>
<proteinExistence type="predicted"/>
<organism evidence="3 4">
    <name type="scientific">Flavobacterium tibetense</name>
    <dbReference type="NCBI Taxonomy" id="2233533"/>
    <lineage>
        <taxon>Bacteria</taxon>
        <taxon>Pseudomonadati</taxon>
        <taxon>Bacteroidota</taxon>
        <taxon>Flavobacteriia</taxon>
        <taxon>Flavobacteriales</taxon>
        <taxon>Flavobacteriaceae</taxon>
        <taxon>Flavobacterium</taxon>
    </lineage>
</organism>
<dbReference type="InterPro" id="IPR013597">
    <property type="entry name" value="Mat_intron_G2"/>
</dbReference>
<accession>A0A365NYQ5</accession>
<keyword evidence="4" id="KW-1185">Reference proteome</keyword>
<evidence type="ECO:0000313" key="3">
    <source>
        <dbReference type="EMBL" id="RBA27350.1"/>
    </source>
</evidence>
<sequence length="172" mass="20254">RKPSNFTLLGFGFVPVYNKGSKNQYQLVVAEKAWKNLKMRLKSITRKTTPAKLEERITKIKEIQRGWLNYFRGTNIMGKLRDIDGWLRNRIRYCIWKDWKKPERKRKNLIRLGVDQDHAYAWSRTRKGGWAIAQSPILGTTITLKRLKQKGYESLTEIYIQLNPSLCEPPST</sequence>
<dbReference type="EMBL" id="QLST01000028">
    <property type="protein sequence ID" value="RBA27311.1"/>
    <property type="molecule type" value="Genomic_DNA"/>
</dbReference>
<keyword evidence="3" id="KW-0808">Transferase</keyword>
<dbReference type="RefSeq" id="WP_317047785.1">
    <property type="nucleotide sequence ID" value="NZ_QLST01000022.1"/>
</dbReference>
<dbReference type="GO" id="GO:0003964">
    <property type="term" value="F:RNA-directed DNA polymerase activity"/>
    <property type="evidence" value="ECO:0007669"/>
    <property type="project" value="UniProtKB-KW"/>
</dbReference>
<dbReference type="EMBL" id="QLST01000022">
    <property type="protein sequence ID" value="RBA27350.1"/>
    <property type="molecule type" value="Genomic_DNA"/>
</dbReference>
<evidence type="ECO:0000259" key="1">
    <source>
        <dbReference type="Pfam" id="PF08388"/>
    </source>
</evidence>
<protein>
    <submittedName>
        <fullName evidence="3">Group II intron reverse transcriptase/maturase</fullName>
    </submittedName>
</protein>
<evidence type="ECO:0000313" key="4">
    <source>
        <dbReference type="Proteomes" id="UP000253319"/>
    </source>
</evidence>
<feature type="non-terminal residue" evidence="3">
    <location>
        <position position="1"/>
    </location>
</feature>
<dbReference type="AlphaFoldDB" id="A0A365NYQ5"/>
<reference evidence="3 4" key="1">
    <citation type="submission" date="2018-06" db="EMBL/GenBank/DDBJ databases">
        <title>Flavobacterium tibetense sp. nov., isolated from a wetland YonghuCo on Tibetan Plateau.</title>
        <authorList>
            <person name="Xing P."/>
            <person name="Phurbu D."/>
            <person name="Lu H."/>
        </authorList>
    </citation>
    <scope>NUCLEOTIDE SEQUENCE [LARGE SCALE GENOMIC DNA]</scope>
    <source>
        <strain evidence="3 4">YH5</strain>
    </source>
</reference>
<dbReference type="Proteomes" id="UP000253319">
    <property type="component" value="Unassembled WGS sequence"/>
</dbReference>
<evidence type="ECO:0000313" key="2">
    <source>
        <dbReference type="EMBL" id="RBA27311.1"/>
    </source>
</evidence>
<comment type="caution">
    <text evidence="3">The sequence shown here is derived from an EMBL/GenBank/DDBJ whole genome shotgun (WGS) entry which is preliminary data.</text>
</comment>
<dbReference type="Pfam" id="PF08388">
    <property type="entry name" value="GIIM"/>
    <property type="match status" value="1"/>
</dbReference>
<name>A0A365NYQ5_9FLAO</name>
<keyword evidence="3" id="KW-0695">RNA-directed DNA polymerase</keyword>